<keyword evidence="1" id="KW-0677">Repeat</keyword>
<evidence type="ECO:0008006" key="7">
    <source>
        <dbReference type="Google" id="ProtNLM"/>
    </source>
</evidence>
<feature type="repeat" description="TPR" evidence="3">
    <location>
        <begin position="214"/>
        <end position="247"/>
    </location>
</feature>
<evidence type="ECO:0000256" key="1">
    <source>
        <dbReference type="ARBA" id="ARBA00022737"/>
    </source>
</evidence>
<dbReference type="AlphaFoldDB" id="A0A9D4VAT9"/>
<name>A0A9D4VAT9_ADICA</name>
<dbReference type="Gene3D" id="1.25.40.10">
    <property type="entry name" value="Tetratricopeptide repeat domain"/>
    <property type="match status" value="3"/>
</dbReference>
<proteinExistence type="predicted"/>
<dbReference type="Pfam" id="PF13374">
    <property type="entry name" value="TPR_10"/>
    <property type="match status" value="1"/>
</dbReference>
<reference evidence="5" key="1">
    <citation type="submission" date="2021-01" db="EMBL/GenBank/DDBJ databases">
        <title>Adiantum capillus-veneris genome.</title>
        <authorList>
            <person name="Fang Y."/>
            <person name="Liao Q."/>
        </authorList>
    </citation>
    <scope>NUCLEOTIDE SEQUENCE</scope>
    <source>
        <strain evidence="5">H3</strain>
        <tissue evidence="5">Leaf</tissue>
    </source>
</reference>
<dbReference type="Proteomes" id="UP000886520">
    <property type="component" value="Chromosome 3"/>
</dbReference>
<dbReference type="PROSITE" id="PS50005">
    <property type="entry name" value="TPR"/>
    <property type="match status" value="1"/>
</dbReference>
<evidence type="ECO:0000256" key="3">
    <source>
        <dbReference type="PROSITE-ProRule" id="PRU00339"/>
    </source>
</evidence>
<sequence>MELSQCYQPHSHIAHSRASYLPCYWTRLTRPRPCSSNHLKSCRLPHAQPNGCFASLTSQASIRPRWGGRATTRRVSSNSVATTEGQNVELEDVIFDKTAGGLVEITGRTSQENPLSEHSNDFGDYLNELRDFQRKLESMIENGDRETPAALVKANFKTLVEQLNQGNKGLEQAAMLEVLLQLSLMLQDLEAARQMLNQMKDVLANMEVHEPFLDAFLEHMGNVYLALGNKQEALACYNRSITIQESLVGENSAELVASLLAVAGAYTEPEERDKAKSIYTRIVHILENSKGVVCAELGPPLLHLGYMFLEEENSEEAEHCMRRALNIAEKTSEKGGSLGVATCGLARVKYVKGDYSKAAELYQSGLEILKNSGLWSSGDLAIESIQMEAAEFFSVVGRTEEAQDLWEEVLHEKERIVGINSPRLVVHLHNLATSYAQIGRFDRCEPLLRRSLKLVTTTLGPTAPQVSVPLEFLATTLHHLDKNKEAESLARQALSIREKNFPDDHLLIGEACYILASILHENSRHDEALKLARRALRIKEKQLGKDSKELGLVLDLMLEIMDVLGKAAEAAPLLERLERLVGGSSKAAP</sequence>
<dbReference type="PANTHER" id="PTHR45641">
    <property type="entry name" value="TETRATRICOPEPTIDE REPEAT PROTEIN (AFU_ORTHOLOGUE AFUA_6G03870)"/>
    <property type="match status" value="1"/>
</dbReference>
<evidence type="ECO:0000313" key="5">
    <source>
        <dbReference type="EMBL" id="KAI5082772.1"/>
    </source>
</evidence>
<dbReference type="Pfam" id="PF13424">
    <property type="entry name" value="TPR_12"/>
    <property type="match status" value="3"/>
</dbReference>
<comment type="caution">
    <text evidence="5">The sequence shown here is derived from an EMBL/GenBank/DDBJ whole genome shotgun (WGS) entry which is preliminary data.</text>
</comment>
<dbReference type="PANTHER" id="PTHR45641:SF19">
    <property type="entry name" value="NEPHROCYSTIN-3"/>
    <property type="match status" value="1"/>
</dbReference>
<evidence type="ECO:0000313" key="6">
    <source>
        <dbReference type="Proteomes" id="UP000886520"/>
    </source>
</evidence>
<dbReference type="InterPro" id="IPR019734">
    <property type="entry name" value="TPR_rpt"/>
</dbReference>
<keyword evidence="2 3" id="KW-0802">TPR repeat</keyword>
<feature type="coiled-coil region" evidence="4">
    <location>
        <begin position="179"/>
        <end position="209"/>
    </location>
</feature>
<protein>
    <recommendedName>
        <fullName evidence="7">MalT-like TPR region domain-containing protein</fullName>
    </recommendedName>
</protein>
<organism evidence="5 6">
    <name type="scientific">Adiantum capillus-veneris</name>
    <name type="common">Maidenhair fern</name>
    <dbReference type="NCBI Taxonomy" id="13818"/>
    <lineage>
        <taxon>Eukaryota</taxon>
        <taxon>Viridiplantae</taxon>
        <taxon>Streptophyta</taxon>
        <taxon>Embryophyta</taxon>
        <taxon>Tracheophyta</taxon>
        <taxon>Polypodiopsida</taxon>
        <taxon>Polypodiidae</taxon>
        <taxon>Polypodiales</taxon>
        <taxon>Pteridineae</taxon>
        <taxon>Pteridaceae</taxon>
        <taxon>Vittarioideae</taxon>
        <taxon>Adiantum</taxon>
    </lineage>
</organism>
<gene>
    <name evidence="5" type="ORF">GOP47_0002515</name>
</gene>
<keyword evidence="4" id="KW-0175">Coiled coil</keyword>
<dbReference type="EMBL" id="JABFUD020000002">
    <property type="protein sequence ID" value="KAI5082772.1"/>
    <property type="molecule type" value="Genomic_DNA"/>
</dbReference>
<evidence type="ECO:0000256" key="4">
    <source>
        <dbReference type="SAM" id="Coils"/>
    </source>
</evidence>
<keyword evidence="6" id="KW-1185">Reference proteome</keyword>
<dbReference type="SUPFAM" id="SSF48452">
    <property type="entry name" value="TPR-like"/>
    <property type="match status" value="1"/>
</dbReference>
<dbReference type="OrthoDB" id="771227at2759"/>
<dbReference type="SMART" id="SM00028">
    <property type="entry name" value="TPR"/>
    <property type="match status" value="6"/>
</dbReference>
<dbReference type="InterPro" id="IPR011990">
    <property type="entry name" value="TPR-like_helical_dom_sf"/>
</dbReference>
<accession>A0A9D4VAT9</accession>
<evidence type="ECO:0000256" key="2">
    <source>
        <dbReference type="ARBA" id="ARBA00022803"/>
    </source>
</evidence>